<dbReference type="RefSeq" id="WP_013328590.1">
    <property type="nucleotide sequence ID" value="NC_014507.1"/>
</dbReference>
<dbReference type="SUPFAM" id="SSF52540">
    <property type="entry name" value="P-loop containing nucleoside triphosphate hydrolases"/>
    <property type="match status" value="1"/>
</dbReference>
<dbReference type="CDD" id="cd01451">
    <property type="entry name" value="vWA_Magnesium_chelatase"/>
    <property type="match status" value="1"/>
</dbReference>
<evidence type="ECO:0000256" key="1">
    <source>
        <dbReference type="ARBA" id="ARBA00005799"/>
    </source>
</evidence>
<reference evidence="4 5" key="1">
    <citation type="journal article" date="2010" name="Stand. Genomic Sci.">
        <title>Complete genome sequence of Methanoplanus petrolearius type strain (SEBR 4847).</title>
        <authorList>
            <person name="Brambilla E."/>
            <person name="Djao O.D."/>
            <person name="Daligault H."/>
            <person name="Lapidus A."/>
            <person name="Lucas S."/>
            <person name="Hammon N."/>
            <person name="Nolan M."/>
            <person name="Tice H."/>
            <person name="Cheng J.F."/>
            <person name="Han C."/>
            <person name="Tapia R."/>
            <person name="Goodwin L."/>
            <person name="Pitluck S."/>
            <person name="Liolios K."/>
            <person name="Ivanova N."/>
            <person name="Mavromatis K."/>
            <person name="Mikhailova N."/>
            <person name="Pati A."/>
            <person name="Chen A."/>
            <person name="Palaniappan K."/>
            <person name="Land M."/>
            <person name="Hauser L."/>
            <person name="Chang Y.J."/>
            <person name="Jeffries C.D."/>
            <person name="Rohde M."/>
            <person name="Spring S."/>
            <person name="Sikorski J."/>
            <person name="Goker M."/>
            <person name="Woyke T."/>
            <person name="Bristow J."/>
            <person name="Eisen J.A."/>
            <person name="Markowitz V."/>
            <person name="Hugenholtz P."/>
            <person name="Kyrpides N.C."/>
            <person name="Klenk H.P."/>
        </authorList>
    </citation>
    <scope>NUCLEOTIDE SEQUENCE [LARGE SCALE GENOMIC DNA]</scope>
    <source>
        <strain evidence="5">DSM 11571 / OCM 486 / SEBR 4847</strain>
    </source>
</reference>
<evidence type="ECO:0000313" key="4">
    <source>
        <dbReference type="EMBL" id="ADN35412.1"/>
    </source>
</evidence>
<dbReference type="GeneID" id="9743087"/>
<dbReference type="InterPro" id="IPR052989">
    <property type="entry name" value="Mg-chelatase_DI-like"/>
</dbReference>
<dbReference type="eggNOG" id="arCOG00438">
    <property type="taxonomic scope" value="Archaea"/>
</dbReference>
<dbReference type="Pfam" id="PF07728">
    <property type="entry name" value="AAA_5"/>
    <property type="match status" value="1"/>
</dbReference>
<feature type="region of interest" description="Disordered" evidence="2">
    <location>
        <begin position="320"/>
        <end position="417"/>
    </location>
</feature>
<dbReference type="CDD" id="cd00009">
    <property type="entry name" value="AAA"/>
    <property type="match status" value="1"/>
</dbReference>
<dbReference type="OrthoDB" id="25914at2157"/>
<dbReference type="GO" id="GO:0016887">
    <property type="term" value="F:ATP hydrolysis activity"/>
    <property type="evidence" value="ECO:0007669"/>
    <property type="project" value="InterPro"/>
</dbReference>
<dbReference type="HOGENOM" id="CLU_016684_6_0_2"/>
<dbReference type="Gene3D" id="3.40.50.300">
    <property type="entry name" value="P-loop containing nucleotide triphosphate hydrolases"/>
    <property type="match status" value="1"/>
</dbReference>
<dbReference type="PANTHER" id="PTHR35023">
    <property type="entry name" value="CHELATASE-RELATED"/>
    <property type="match status" value="1"/>
</dbReference>
<dbReference type="SUPFAM" id="SSF53300">
    <property type="entry name" value="vWA-like"/>
    <property type="match status" value="1"/>
</dbReference>
<dbReference type="PROSITE" id="PS50234">
    <property type="entry name" value="VWFA"/>
    <property type="match status" value="1"/>
</dbReference>
<accession>E1RI27</accession>
<keyword evidence="5" id="KW-1185">Reference proteome</keyword>
<dbReference type="SMART" id="SM00327">
    <property type="entry name" value="VWA"/>
    <property type="match status" value="1"/>
</dbReference>
<dbReference type="InterPro" id="IPR041628">
    <property type="entry name" value="ChlI/MoxR_AAA_lid"/>
</dbReference>
<keyword evidence="4" id="KW-0436">Ligase</keyword>
<protein>
    <submittedName>
        <fullName evidence="4">Magnesium chelatase</fullName>
        <ecNumber evidence="4">6.6.1.1</ecNumber>
    </submittedName>
</protein>
<feature type="domain" description="VWFA" evidence="3">
    <location>
        <begin position="469"/>
        <end position="649"/>
    </location>
</feature>
<dbReference type="SMART" id="SM00382">
    <property type="entry name" value="AAA"/>
    <property type="match status" value="1"/>
</dbReference>
<dbReference type="AlphaFoldDB" id="E1RI27"/>
<dbReference type="Proteomes" id="UP000006565">
    <property type="component" value="Chromosome"/>
</dbReference>
<dbReference type="InterPro" id="IPR012804">
    <property type="entry name" value="Cob_chelat_sub_put"/>
</dbReference>
<dbReference type="InterPro" id="IPR011704">
    <property type="entry name" value="ATPase_dyneun-rel_AAA"/>
</dbReference>
<name>E1RI27_METP4</name>
<dbReference type="NCBIfam" id="TIGR02442">
    <property type="entry name" value="Cob-chelat-sub"/>
    <property type="match status" value="1"/>
</dbReference>
<dbReference type="InterPro" id="IPR002035">
    <property type="entry name" value="VWF_A"/>
</dbReference>
<dbReference type="PANTHER" id="PTHR35023:SF1">
    <property type="entry name" value="MG-PROTOPORPHYRIN IX CHELATASE"/>
    <property type="match status" value="1"/>
</dbReference>
<dbReference type="EMBL" id="CP002117">
    <property type="protein sequence ID" value="ADN35412.1"/>
    <property type="molecule type" value="Genomic_DNA"/>
</dbReference>
<feature type="compositionally biased region" description="Basic and acidic residues" evidence="2">
    <location>
        <begin position="328"/>
        <end position="353"/>
    </location>
</feature>
<dbReference type="eggNOG" id="arCOG06472">
    <property type="taxonomic scope" value="Archaea"/>
</dbReference>
<dbReference type="InterPro" id="IPR041702">
    <property type="entry name" value="BchD/ChlD_VWA"/>
</dbReference>
<feature type="compositionally biased region" description="Basic and acidic residues" evidence="2">
    <location>
        <begin position="389"/>
        <end position="411"/>
    </location>
</feature>
<dbReference type="Pfam" id="PF13519">
    <property type="entry name" value="VWA_2"/>
    <property type="match status" value="1"/>
</dbReference>
<dbReference type="STRING" id="679926.Mpet_0638"/>
<dbReference type="Gene3D" id="3.40.50.410">
    <property type="entry name" value="von Willebrand factor, type A domain"/>
    <property type="match status" value="1"/>
</dbReference>
<dbReference type="EC" id="6.6.1.1" evidence="4"/>
<sequence>MQYFSDIYPFSAIVGQEQMKKALILNAINPNIGGVLIKGEKGTAKSTAARALAQLLPERDVVDGCIYGCDPYDKRGLCQECQAKYPDFNIKKAKMRVVELPISATEDKVVGSLDIEQALKKGEKKFEPGILAQAHRNILYVDEVNLLNDHIVDVLLDAAAMGMNFVEREGVSYVHPASFILIGTMNPEEGELRPQLLDRFGLCVDIEGIHDAETRVKVIERRREYEQDPEAFVHKWQAEDDELKYRIAAAKELVSDVVVPKDMLLMIAQICIDMAVDGHRADITMMKTASTIAAYNGRTEVNEDDVREAAVLVLSHRMRRTPFSDQQMNKEKMEQSIQKSQEKKKTIEEKQEEQNQQPHENQKPDASTTTQFAEGESFKLNQKPLSDYLRTDSLKREGNGRRSATESHDGRYVGSRIPRNMGPDIALDATIRAAAPFQLERGAEGRDLAIKIDISDIREKVRERKIGNTILFVVDASGSMGAQQRMTAVKGAILSLLVDAYQKRDRVGLVVFRGKTAELLLPPTSSVELARKCMQELPVGGKTPLAHGLSKAFEVLQRELMINKNTMPRLILISDGKANVGMTSDSPLNDAIGIANHIREKEIASYVIDSEQSFIAFGLAKQLAGEMGAKYLKLEDLQADQLTNVVKGLNL</sequence>
<proteinExistence type="inferred from homology"/>
<dbReference type="Gene3D" id="1.10.8.80">
    <property type="entry name" value="Magnesium chelatase subunit I, C-Terminal domain"/>
    <property type="match status" value="1"/>
</dbReference>
<dbReference type="GO" id="GO:0005524">
    <property type="term" value="F:ATP binding"/>
    <property type="evidence" value="ECO:0007669"/>
    <property type="project" value="InterPro"/>
</dbReference>
<comment type="similarity">
    <text evidence="1">Belongs to the Mg-chelatase subunits D/I family.</text>
</comment>
<evidence type="ECO:0000313" key="5">
    <source>
        <dbReference type="Proteomes" id="UP000006565"/>
    </source>
</evidence>
<dbReference type="KEGG" id="mpi:Mpet_0638"/>
<organism evidence="4 5">
    <name type="scientific">Methanolacinia petrolearia (strain DSM 11571 / OCM 486 / SEBR 4847)</name>
    <name type="common">Methanoplanus petrolearius</name>
    <dbReference type="NCBI Taxonomy" id="679926"/>
    <lineage>
        <taxon>Archaea</taxon>
        <taxon>Methanobacteriati</taxon>
        <taxon>Methanobacteriota</taxon>
        <taxon>Stenosarchaea group</taxon>
        <taxon>Methanomicrobia</taxon>
        <taxon>Methanomicrobiales</taxon>
        <taxon>Methanomicrobiaceae</taxon>
        <taxon>Methanolacinia</taxon>
    </lineage>
</organism>
<evidence type="ECO:0000256" key="2">
    <source>
        <dbReference type="SAM" id="MobiDB-lite"/>
    </source>
</evidence>
<dbReference type="GO" id="GO:0016851">
    <property type="term" value="F:magnesium chelatase activity"/>
    <property type="evidence" value="ECO:0007669"/>
    <property type="project" value="UniProtKB-EC"/>
</dbReference>
<dbReference type="InterPro" id="IPR036465">
    <property type="entry name" value="vWFA_dom_sf"/>
</dbReference>
<dbReference type="InterPro" id="IPR003593">
    <property type="entry name" value="AAA+_ATPase"/>
</dbReference>
<dbReference type="Pfam" id="PF17863">
    <property type="entry name" value="AAA_lid_2"/>
    <property type="match status" value="1"/>
</dbReference>
<dbReference type="InterPro" id="IPR027417">
    <property type="entry name" value="P-loop_NTPase"/>
</dbReference>
<gene>
    <name evidence="4" type="ordered locus">Mpet_0638</name>
</gene>
<evidence type="ECO:0000259" key="3">
    <source>
        <dbReference type="PROSITE" id="PS50234"/>
    </source>
</evidence>